<dbReference type="GO" id="GO:0004016">
    <property type="term" value="F:adenylate cyclase activity"/>
    <property type="evidence" value="ECO:0007669"/>
    <property type="project" value="TreeGrafter"/>
</dbReference>
<evidence type="ECO:0000256" key="4">
    <source>
        <dbReference type="ARBA" id="ARBA00022989"/>
    </source>
</evidence>
<dbReference type="PROSITE" id="PS51257">
    <property type="entry name" value="PROKAR_LIPOPROTEIN"/>
    <property type="match status" value="1"/>
</dbReference>
<organism evidence="10 11">
    <name type="scientific">Thalassiosira oceanica</name>
    <name type="common">Marine diatom</name>
    <dbReference type="NCBI Taxonomy" id="159749"/>
    <lineage>
        <taxon>Eukaryota</taxon>
        <taxon>Sar</taxon>
        <taxon>Stramenopiles</taxon>
        <taxon>Ochrophyta</taxon>
        <taxon>Bacillariophyta</taxon>
        <taxon>Coscinodiscophyceae</taxon>
        <taxon>Thalassiosirophycidae</taxon>
        <taxon>Thalassiosirales</taxon>
        <taxon>Thalassiosiraceae</taxon>
        <taxon>Thalassiosira</taxon>
    </lineage>
</organism>
<dbReference type="GO" id="GO:0035556">
    <property type="term" value="P:intracellular signal transduction"/>
    <property type="evidence" value="ECO:0007669"/>
    <property type="project" value="InterPro"/>
</dbReference>
<comment type="similarity">
    <text evidence="7">Belongs to the adenylyl cyclase class-4/guanylyl cyclase family.</text>
</comment>
<evidence type="ECO:0000313" key="11">
    <source>
        <dbReference type="Proteomes" id="UP000266841"/>
    </source>
</evidence>
<dbReference type="SUPFAM" id="SSF55073">
    <property type="entry name" value="Nucleotide cyclase"/>
    <property type="match status" value="1"/>
</dbReference>
<accession>K0RN74</accession>
<dbReference type="GO" id="GO:0004383">
    <property type="term" value="F:guanylate cyclase activity"/>
    <property type="evidence" value="ECO:0007669"/>
    <property type="project" value="TreeGrafter"/>
</dbReference>
<evidence type="ECO:0000256" key="5">
    <source>
        <dbReference type="ARBA" id="ARBA00023136"/>
    </source>
</evidence>
<dbReference type="InterPro" id="IPR018297">
    <property type="entry name" value="A/G_cyclase_CS"/>
</dbReference>
<evidence type="ECO:0000256" key="8">
    <source>
        <dbReference type="SAM" id="MobiDB-lite"/>
    </source>
</evidence>
<protein>
    <recommendedName>
        <fullName evidence="9">Guanylate cyclase domain-containing protein</fullName>
    </recommendedName>
</protein>
<name>K0RN74_THAOC</name>
<dbReference type="GO" id="GO:0001653">
    <property type="term" value="F:peptide receptor activity"/>
    <property type="evidence" value="ECO:0007669"/>
    <property type="project" value="TreeGrafter"/>
</dbReference>
<dbReference type="PANTHER" id="PTHR11920:SF335">
    <property type="entry name" value="GUANYLATE CYCLASE"/>
    <property type="match status" value="1"/>
</dbReference>
<comment type="subcellular location">
    <subcellularLocation>
        <location evidence="1">Membrane</location>
    </subcellularLocation>
</comment>
<feature type="region of interest" description="Disordered" evidence="8">
    <location>
        <begin position="348"/>
        <end position="367"/>
    </location>
</feature>
<dbReference type="SUPFAM" id="SSF55781">
    <property type="entry name" value="GAF domain-like"/>
    <property type="match status" value="1"/>
</dbReference>
<dbReference type="PANTHER" id="PTHR11920">
    <property type="entry name" value="GUANYLYL CYCLASE"/>
    <property type="match status" value="1"/>
</dbReference>
<keyword evidence="4" id="KW-1133">Transmembrane helix</keyword>
<sequence length="628" mass="70327">MTSDRRNNILLGASLFFAGYACAELLARHRTRRREAREEEPAHPLSSGPPPATYEDGEADYHADEQLSTTEVERSPINNCDDNEARTEFLEEARVTVISEEETLRDMPLAEAYDEFDHEVIRNLHTLEDSKLLLRRTRVVNSLSSRLMAAPDEDACYQLCSELLVPLFKVDRCSYALMQDEHHIIVKGVVANKREHTVKIIGNSGNVKKLKDTMAGLAAETLKQQYCPSTEHSEFQCQREMSSIGLNTVLVTPILVNGSKFAGAIVILMEERDAFKYYDRLLIQDIASMLGANVYAKRMRKEATRSNDIAREMLNCFVPQKIVEKIRVYWDDSSVEYMKRRTSQNGSVTSTTLSVKSHHSDLDESENSIFEREKDSGKVIRSLSSGMKRSLSSMDFLNVDGSGCDSGCVFDTSEMNTNNSPGSLSSTALYAEDAEDVVIIFSDIVGFSKLSLEMKPVDVMNMVQSLFCRFDMLCEHLGVSKLETIGDAYLATANLFDDFSSTQEAADAALDFAMRMIQAADEVMIPGRRLESLQVRIGIHVGPVTCGVLGEAMPKFSLFGTAINLAARMEQTSRANCIRVTEDFYDLVASPETSRDELWGGREMISIKNMGEVGSYLLDLDRKKTERW</sequence>
<gene>
    <name evidence="10" type="ORF">THAOC_30659</name>
</gene>
<dbReference type="CDD" id="cd07302">
    <property type="entry name" value="CHD"/>
    <property type="match status" value="1"/>
</dbReference>
<evidence type="ECO:0000313" key="10">
    <source>
        <dbReference type="EMBL" id="EJK50386.1"/>
    </source>
</evidence>
<evidence type="ECO:0000259" key="9">
    <source>
        <dbReference type="PROSITE" id="PS50125"/>
    </source>
</evidence>
<dbReference type="OMA" id="RANCIRV"/>
<dbReference type="Pfam" id="PF00211">
    <property type="entry name" value="Guanylate_cyc"/>
    <property type="match status" value="1"/>
</dbReference>
<dbReference type="InterPro" id="IPR029016">
    <property type="entry name" value="GAF-like_dom_sf"/>
</dbReference>
<dbReference type="GO" id="GO:0005886">
    <property type="term" value="C:plasma membrane"/>
    <property type="evidence" value="ECO:0007669"/>
    <property type="project" value="TreeGrafter"/>
</dbReference>
<proteinExistence type="inferred from homology"/>
<keyword evidence="11" id="KW-1185">Reference proteome</keyword>
<dbReference type="EMBL" id="AGNL01043859">
    <property type="protein sequence ID" value="EJK50386.1"/>
    <property type="molecule type" value="Genomic_DNA"/>
</dbReference>
<dbReference type="InterPro" id="IPR001054">
    <property type="entry name" value="A/G_cyclase"/>
</dbReference>
<dbReference type="InterPro" id="IPR029787">
    <property type="entry name" value="Nucleotide_cyclase"/>
</dbReference>
<keyword evidence="2" id="KW-0812">Transmembrane</keyword>
<dbReference type="PROSITE" id="PS50125">
    <property type="entry name" value="GUANYLATE_CYCLASE_2"/>
    <property type="match status" value="1"/>
</dbReference>
<dbReference type="GO" id="GO:0007168">
    <property type="term" value="P:receptor guanylyl cyclase signaling pathway"/>
    <property type="evidence" value="ECO:0007669"/>
    <property type="project" value="TreeGrafter"/>
</dbReference>
<reference evidence="10 11" key="1">
    <citation type="journal article" date="2012" name="Genome Biol.">
        <title>Genome and low-iron response of an oceanic diatom adapted to chronic iron limitation.</title>
        <authorList>
            <person name="Lommer M."/>
            <person name="Specht M."/>
            <person name="Roy A.S."/>
            <person name="Kraemer L."/>
            <person name="Andreson R."/>
            <person name="Gutowska M.A."/>
            <person name="Wolf J."/>
            <person name="Bergner S.V."/>
            <person name="Schilhabel M.B."/>
            <person name="Klostermeier U.C."/>
            <person name="Beiko R.G."/>
            <person name="Rosenstiel P."/>
            <person name="Hippler M."/>
            <person name="Laroche J."/>
        </authorList>
    </citation>
    <scope>NUCLEOTIDE SEQUENCE [LARGE SCALE GENOMIC DNA]</scope>
    <source>
        <strain evidence="10 11">CCMP1005</strain>
    </source>
</reference>
<dbReference type="SMART" id="SM00044">
    <property type="entry name" value="CYCc"/>
    <property type="match status" value="1"/>
</dbReference>
<evidence type="ECO:0000256" key="1">
    <source>
        <dbReference type="ARBA" id="ARBA00004370"/>
    </source>
</evidence>
<feature type="region of interest" description="Disordered" evidence="8">
    <location>
        <begin position="32"/>
        <end position="57"/>
    </location>
</feature>
<evidence type="ECO:0000256" key="6">
    <source>
        <dbReference type="ARBA" id="ARBA00023239"/>
    </source>
</evidence>
<dbReference type="PROSITE" id="PS00452">
    <property type="entry name" value="GUANYLATE_CYCLASE_1"/>
    <property type="match status" value="1"/>
</dbReference>
<evidence type="ECO:0000256" key="3">
    <source>
        <dbReference type="ARBA" id="ARBA00022741"/>
    </source>
</evidence>
<evidence type="ECO:0000256" key="7">
    <source>
        <dbReference type="RuleBase" id="RU000405"/>
    </source>
</evidence>
<keyword evidence="5" id="KW-0472">Membrane</keyword>
<dbReference type="Gene3D" id="3.30.450.40">
    <property type="match status" value="1"/>
</dbReference>
<comment type="caution">
    <text evidence="10">The sequence shown here is derived from an EMBL/GenBank/DDBJ whole genome shotgun (WGS) entry which is preliminary data.</text>
</comment>
<dbReference type="Gene3D" id="3.30.70.1230">
    <property type="entry name" value="Nucleotide cyclase"/>
    <property type="match status" value="1"/>
</dbReference>
<keyword evidence="3" id="KW-0547">Nucleotide-binding</keyword>
<dbReference type="InterPro" id="IPR050401">
    <property type="entry name" value="Cyclic_nucleotide_synthase"/>
</dbReference>
<feature type="domain" description="Guanylate cyclase" evidence="9">
    <location>
        <begin position="438"/>
        <end position="570"/>
    </location>
</feature>
<keyword evidence="6 7" id="KW-0456">Lyase</keyword>
<dbReference type="Proteomes" id="UP000266841">
    <property type="component" value="Unassembled WGS sequence"/>
</dbReference>
<dbReference type="AlphaFoldDB" id="K0RN74"/>
<dbReference type="OrthoDB" id="46752at2759"/>
<evidence type="ECO:0000256" key="2">
    <source>
        <dbReference type="ARBA" id="ARBA00022692"/>
    </source>
</evidence>
<dbReference type="GO" id="GO:0000166">
    <property type="term" value="F:nucleotide binding"/>
    <property type="evidence" value="ECO:0007669"/>
    <property type="project" value="UniProtKB-KW"/>
</dbReference>
<dbReference type="eggNOG" id="KOG1023">
    <property type="taxonomic scope" value="Eukaryota"/>
</dbReference>